<evidence type="ECO:0000313" key="3">
    <source>
        <dbReference type="Proteomes" id="UP000663860"/>
    </source>
</evidence>
<accession>A0A813MR27</accession>
<feature type="domain" description="F-box" evidence="1">
    <location>
        <begin position="7"/>
        <end position="58"/>
    </location>
</feature>
<dbReference type="Proteomes" id="UP000663860">
    <property type="component" value="Unassembled WGS sequence"/>
</dbReference>
<dbReference type="InterPro" id="IPR001810">
    <property type="entry name" value="F-box_dom"/>
</dbReference>
<name>A0A813MR27_9BILA</name>
<reference evidence="2" key="1">
    <citation type="submission" date="2021-02" db="EMBL/GenBank/DDBJ databases">
        <authorList>
            <person name="Nowell W R."/>
        </authorList>
    </citation>
    <scope>NUCLEOTIDE SEQUENCE</scope>
</reference>
<evidence type="ECO:0000259" key="1">
    <source>
        <dbReference type="PROSITE" id="PS50181"/>
    </source>
</evidence>
<proteinExistence type="predicted"/>
<dbReference type="AlphaFoldDB" id="A0A813MR27"/>
<protein>
    <recommendedName>
        <fullName evidence="1">F-box domain-containing protein</fullName>
    </recommendedName>
</protein>
<evidence type="ECO:0000313" key="2">
    <source>
        <dbReference type="EMBL" id="CAF0728649.1"/>
    </source>
</evidence>
<dbReference type="PROSITE" id="PS50181">
    <property type="entry name" value="FBOX"/>
    <property type="match status" value="1"/>
</dbReference>
<organism evidence="2 3">
    <name type="scientific">Adineta steineri</name>
    <dbReference type="NCBI Taxonomy" id="433720"/>
    <lineage>
        <taxon>Eukaryota</taxon>
        <taxon>Metazoa</taxon>
        <taxon>Spiralia</taxon>
        <taxon>Gnathifera</taxon>
        <taxon>Rotifera</taxon>
        <taxon>Eurotatoria</taxon>
        <taxon>Bdelloidea</taxon>
        <taxon>Adinetida</taxon>
        <taxon>Adinetidae</taxon>
        <taxon>Adineta</taxon>
    </lineage>
</organism>
<dbReference type="EMBL" id="CAJNOE010000013">
    <property type="protein sequence ID" value="CAF0728649.1"/>
    <property type="molecule type" value="Genomic_DNA"/>
</dbReference>
<comment type="caution">
    <text evidence="2">The sequence shown here is derived from an EMBL/GenBank/DDBJ whole genome shotgun (WGS) entry which is preliminary data.</text>
</comment>
<sequence length="763" mass="90208">MTTNNHTPSICTLPVELIYRILDTLDNETILFSFGYTCKRFQTIIHTYNQYELNFKLISKRYFHLICHSIHPENIISLTLSNNKQTPDQIKCFLSIFSIQQFIRLRSLTLNKIDEDDFYTIFQFKNTISSLSFTFLKSTLQNSQTISLLSSIISNKNLRYLDFNLSPKDLLWSNQCLLQTLIISNTLNFTQFSTIISNLLLLKKFVLQDCIIHKNDIIDCSIRYLPLISLSFNDSKLNMDNCELLLCLFPLLERFHIVGGDYFFDGFRWEKFIKKNLLKLKKFEFAFCGNTNMLWKNSNDIESLITPFRTPFWIEHKQWFVVCCYFIDTNNYTLYSLPICKSNSILTQNPFFRKLNALSLCIENEWPIGSTEYLSTFIKLSSIRELSISIDLENEYVLDKLTNITNLLNQLYNLQSLRIDNCLTSAEIIRLLVPNHVEYLRTVVRDIDDMKFIIEQLTHLSSITFEIFGKMKYFLEDFLTWLMETRNCIIHKNDVIDCSIRYLQLISLSFNDSKLNMDNCELILRLFPLLEHFHIVGGDYFFDGFRWEKFIQKNLLKLKKIEFAFCGNTNMLWKNSNDIESLITPFRTPFWIEHKQWFVNILTQNPFFRKLNALSLCIENEWPTGSTEYLSTFINLSSIRELSISIDLENEYVLDKLTNITNLLNQLYNLQSLRIDNCLTSAEIICLLVPSHIKYLRTVVPDIDDMKFIIEQLTHLSSITFEIFGKMKYFLEDFLTWLMETRINSTYRYDDQFLSIWLGKINN</sequence>
<gene>
    <name evidence="2" type="ORF">IZO911_LOCUS2672</name>
</gene>